<evidence type="ECO:0000256" key="2">
    <source>
        <dbReference type="ARBA" id="ARBA00022679"/>
    </source>
</evidence>
<reference evidence="7" key="1">
    <citation type="submission" date="2016-10" db="EMBL/GenBank/DDBJ databases">
        <authorList>
            <person name="Varghese N."/>
            <person name="Submissions S."/>
        </authorList>
    </citation>
    <scope>NUCLEOTIDE SEQUENCE [LARGE SCALE GENOMIC DNA]</scope>
    <source>
        <strain evidence="7">DSM 18887</strain>
    </source>
</reference>
<keyword evidence="2 6" id="KW-0808">Transferase</keyword>
<comment type="pathway">
    <text evidence="1">Lipid metabolism.</text>
</comment>
<dbReference type="PANTHER" id="PTHR10434">
    <property type="entry name" value="1-ACYL-SN-GLYCEROL-3-PHOSPHATE ACYLTRANSFERASE"/>
    <property type="match status" value="1"/>
</dbReference>
<dbReference type="GO" id="GO:0003841">
    <property type="term" value="F:1-acylglycerol-3-phosphate O-acyltransferase activity"/>
    <property type="evidence" value="ECO:0007669"/>
    <property type="project" value="TreeGrafter"/>
</dbReference>
<evidence type="ECO:0000313" key="6">
    <source>
        <dbReference type="EMBL" id="SER12991.1"/>
    </source>
</evidence>
<sequence>MMRKPSLFLYLRATLFYIVFYPVTLVFAAFCLLVGWALPFRPRFKLFTLMNYFTMLWLYLTCGVRYRVEGRENLPSGSEGAYVVVANHSSEWETFFLQTLIRPQSAVLKQELLKIPFFGWALGMLKPIALDRSKRRGALKQLLTQGKERLEEGINVVIFPQGTRVETGKLGKFNKGGAMLAASAQVPVVPLAHNAGLFWPGKSYIKYPGTITVRVGTPVPVADRSVDEIHADSIGWLEAQMRDLKVVDEESV</sequence>
<dbReference type="SMART" id="SM00563">
    <property type="entry name" value="PlsC"/>
    <property type="match status" value="1"/>
</dbReference>
<dbReference type="SUPFAM" id="SSF69593">
    <property type="entry name" value="Glycerol-3-phosphate (1)-acyltransferase"/>
    <property type="match status" value="1"/>
</dbReference>
<keyword evidence="7" id="KW-1185">Reference proteome</keyword>
<accession>A0A1H9LNC2</accession>
<dbReference type="STRING" id="355243.SAMN03080615_04023"/>
<dbReference type="PANTHER" id="PTHR10434:SF40">
    <property type="entry name" value="1-ACYL-SN-GLYCEROL-3-PHOSPHATE ACYLTRANSFERASE"/>
    <property type="match status" value="1"/>
</dbReference>
<organism evidence="6 7">
    <name type="scientific">Amphritea atlantica</name>
    <dbReference type="NCBI Taxonomy" id="355243"/>
    <lineage>
        <taxon>Bacteria</taxon>
        <taxon>Pseudomonadati</taxon>
        <taxon>Pseudomonadota</taxon>
        <taxon>Gammaproteobacteria</taxon>
        <taxon>Oceanospirillales</taxon>
        <taxon>Oceanospirillaceae</taxon>
        <taxon>Amphritea</taxon>
    </lineage>
</organism>
<evidence type="ECO:0000256" key="1">
    <source>
        <dbReference type="ARBA" id="ARBA00005189"/>
    </source>
</evidence>
<evidence type="ECO:0000256" key="4">
    <source>
        <dbReference type="SAM" id="Phobius"/>
    </source>
</evidence>
<gene>
    <name evidence="6" type="ORF">SAMN03080615_04023</name>
</gene>
<dbReference type="CDD" id="cd07989">
    <property type="entry name" value="LPLAT_AGPAT-like"/>
    <property type="match status" value="1"/>
</dbReference>
<evidence type="ECO:0000313" key="7">
    <source>
        <dbReference type="Proteomes" id="UP000198749"/>
    </source>
</evidence>
<keyword evidence="4" id="KW-0472">Membrane</keyword>
<dbReference type="InterPro" id="IPR002123">
    <property type="entry name" value="Plipid/glycerol_acylTrfase"/>
</dbReference>
<feature type="transmembrane region" description="Helical" evidence="4">
    <location>
        <begin position="44"/>
        <end position="62"/>
    </location>
</feature>
<keyword evidence="3 6" id="KW-0012">Acyltransferase</keyword>
<dbReference type="Proteomes" id="UP000198749">
    <property type="component" value="Unassembled WGS sequence"/>
</dbReference>
<dbReference type="Pfam" id="PF01553">
    <property type="entry name" value="Acyltransferase"/>
    <property type="match status" value="1"/>
</dbReference>
<protein>
    <submittedName>
        <fullName evidence="6">1-acyl-sn-glycerol-3-phosphate acyltransferase</fullName>
    </submittedName>
</protein>
<keyword evidence="4" id="KW-0812">Transmembrane</keyword>
<dbReference type="GO" id="GO:0006654">
    <property type="term" value="P:phosphatidic acid biosynthetic process"/>
    <property type="evidence" value="ECO:0007669"/>
    <property type="project" value="TreeGrafter"/>
</dbReference>
<keyword evidence="4" id="KW-1133">Transmembrane helix</keyword>
<dbReference type="AlphaFoldDB" id="A0A1H9LNC2"/>
<evidence type="ECO:0000256" key="3">
    <source>
        <dbReference type="ARBA" id="ARBA00023315"/>
    </source>
</evidence>
<name>A0A1H9LNC2_9GAMM</name>
<feature type="domain" description="Phospholipid/glycerol acyltransferase" evidence="5">
    <location>
        <begin position="82"/>
        <end position="196"/>
    </location>
</feature>
<evidence type="ECO:0000259" key="5">
    <source>
        <dbReference type="SMART" id="SM00563"/>
    </source>
</evidence>
<dbReference type="EMBL" id="FOGB01000018">
    <property type="protein sequence ID" value="SER12991.1"/>
    <property type="molecule type" value="Genomic_DNA"/>
</dbReference>
<feature type="transmembrane region" description="Helical" evidence="4">
    <location>
        <begin position="7"/>
        <end position="38"/>
    </location>
</feature>
<proteinExistence type="predicted"/>